<keyword evidence="19" id="KW-1185">Reference proteome</keyword>
<evidence type="ECO:0000256" key="13">
    <source>
        <dbReference type="ARBA" id="ARBA00023157"/>
    </source>
</evidence>
<evidence type="ECO:0000256" key="7">
    <source>
        <dbReference type="ARBA" id="ARBA00022741"/>
    </source>
</evidence>
<dbReference type="EC" id="2.7.10.1" evidence="2"/>
<accession>A0ABU7ALU0</accession>
<evidence type="ECO:0000313" key="18">
    <source>
        <dbReference type="EMBL" id="MED6238999.1"/>
    </source>
</evidence>
<protein>
    <recommendedName>
        <fullName evidence="2">receptor protein-tyrosine kinase</fullName>
        <ecNumber evidence="2">2.7.10.1</ecNumber>
    </recommendedName>
</protein>
<comment type="subcellular location">
    <subcellularLocation>
        <location evidence="1">Cell membrane</location>
        <topology evidence="1">Single-pass type I membrane protein</topology>
    </subcellularLocation>
</comment>
<feature type="compositionally biased region" description="Polar residues" evidence="16">
    <location>
        <begin position="106"/>
        <end position="115"/>
    </location>
</feature>
<name>A0ABU7ALU0_9TELE</name>
<keyword evidence="5" id="KW-0812">Transmembrane</keyword>
<keyword evidence="10" id="KW-1133">Transmembrane helix</keyword>
<evidence type="ECO:0000313" key="19">
    <source>
        <dbReference type="Proteomes" id="UP001345963"/>
    </source>
</evidence>
<evidence type="ECO:0000256" key="6">
    <source>
        <dbReference type="ARBA" id="ARBA00022729"/>
    </source>
</evidence>
<evidence type="ECO:0000256" key="14">
    <source>
        <dbReference type="ARBA" id="ARBA00023170"/>
    </source>
</evidence>
<dbReference type="InterPro" id="IPR055163">
    <property type="entry name" value="ALK/LTK-like_GRD"/>
</dbReference>
<keyword evidence="11" id="KW-0472">Membrane</keyword>
<keyword evidence="12" id="KW-0829">Tyrosine-protein kinase</keyword>
<dbReference type="EMBL" id="JAHUTI010020713">
    <property type="protein sequence ID" value="MED6238999.1"/>
    <property type="molecule type" value="Genomic_DNA"/>
</dbReference>
<feature type="non-terminal residue" evidence="18">
    <location>
        <position position="1"/>
    </location>
</feature>
<evidence type="ECO:0000256" key="15">
    <source>
        <dbReference type="ARBA" id="ARBA00023180"/>
    </source>
</evidence>
<dbReference type="PANTHER" id="PTHR31535:SF3">
    <property type="entry name" value="REGULATORY PROTEIN ZESTE"/>
    <property type="match status" value="1"/>
</dbReference>
<evidence type="ECO:0000256" key="8">
    <source>
        <dbReference type="ARBA" id="ARBA00022777"/>
    </source>
</evidence>
<evidence type="ECO:0000256" key="10">
    <source>
        <dbReference type="ARBA" id="ARBA00022989"/>
    </source>
</evidence>
<keyword evidence="15" id="KW-0325">Glycoprotein</keyword>
<keyword evidence="14" id="KW-0675">Receptor</keyword>
<sequence>ITACGAAGGRSVMAMSRSHGVYITGDFLLRRGELLHILVGQQGEDACPNSNSVLNKICMEQSGPKVDRSQVKGGGGGGGGATYVFKVDKRVYIPLIIAAGGGGRGYSSQSENQLEQMDYDPSQPGRNGRSHSSGGGGGWNDSTPVSQGGRPLVLGGQGGQACHKFWQTRGGFGGGGGGCMSGGGGGGYRGGNTSLEDKPKADGDDGTSFLGPDGEPFLYPLKAMDRDGEVIISPVQNCSHCESGECHESKDSIICYCDEELVLAADGVSCINASGQKLHLLQIAPNSYPFT</sequence>
<keyword evidence="3" id="KW-1003">Cell membrane</keyword>
<evidence type="ECO:0000256" key="1">
    <source>
        <dbReference type="ARBA" id="ARBA00004251"/>
    </source>
</evidence>
<feature type="domain" description="ALK/LTK-like glycine-rich" evidence="17">
    <location>
        <begin position="1"/>
        <end position="214"/>
    </location>
</feature>
<proteinExistence type="predicted"/>
<keyword evidence="9" id="KW-0067">ATP-binding</keyword>
<keyword evidence="4" id="KW-0808">Transferase</keyword>
<evidence type="ECO:0000256" key="4">
    <source>
        <dbReference type="ARBA" id="ARBA00022679"/>
    </source>
</evidence>
<comment type="caution">
    <text evidence="18">The sequence shown here is derived from an EMBL/GenBank/DDBJ whole genome shotgun (WGS) entry which is preliminary data.</text>
</comment>
<gene>
    <name evidence="18" type="ORF">ATANTOWER_000440</name>
</gene>
<evidence type="ECO:0000256" key="3">
    <source>
        <dbReference type="ARBA" id="ARBA00022475"/>
    </source>
</evidence>
<evidence type="ECO:0000256" key="12">
    <source>
        <dbReference type="ARBA" id="ARBA00023137"/>
    </source>
</evidence>
<evidence type="ECO:0000256" key="16">
    <source>
        <dbReference type="SAM" id="MobiDB-lite"/>
    </source>
</evidence>
<dbReference type="Proteomes" id="UP001345963">
    <property type="component" value="Unassembled WGS sequence"/>
</dbReference>
<keyword evidence="6" id="KW-0732">Signal</keyword>
<evidence type="ECO:0000256" key="5">
    <source>
        <dbReference type="ARBA" id="ARBA00022692"/>
    </source>
</evidence>
<evidence type="ECO:0000256" key="9">
    <source>
        <dbReference type="ARBA" id="ARBA00022840"/>
    </source>
</evidence>
<dbReference type="PANTHER" id="PTHR31535">
    <property type="match status" value="1"/>
</dbReference>
<organism evidence="18 19">
    <name type="scientific">Ataeniobius toweri</name>
    <dbReference type="NCBI Taxonomy" id="208326"/>
    <lineage>
        <taxon>Eukaryota</taxon>
        <taxon>Metazoa</taxon>
        <taxon>Chordata</taxon>
        <taxon>Craniata</taxon>
        <taxon>Vertebrata</taxon>
        <taxon>Euteleostomi</taxon>
        <taxon>Actinopterygii</taxon>
        <taxon>Neopterygii</taxon>
        <taxon>Teleostei</taxon>
        <taxon>Neoteleostei</taxon>
        <taxon>Acanthomorphata</taxon>
        <taxon>Ovalentaria</taxon>
        <taxon>Atherinomorphae</taxon>
        <taxon>Cyprinodontiformes</taxon>
        <taxon>Goodeidae</taxon>
        <taxon>Ataeniobius</taxon>
    </lineage>
</organism>
<evidence type="ECO:0000259" key="17">
    <source>
        <dbReference type="Pfam" id="PF12810"/>
    </source>
</evidence>
<feature type="region of interest" description="Disordered" evidence="16">
    <location>
        <begin position="101"/>
        <end position="153"/>
    </location>
</feature>
<reference evidence="18 19" key="1">
    <citation type="submission" date="2021-07" db="EMBL/GenBank/DDBJ databases">
        <authorList>
            <person name="Palmer J.M."/>
        </authorList>
    </citation>
    <scope>NUCLEOTIDE SEQUENCE [LARGE SCALE GENOMIC DNA]</scope>
    <source>
        <strain evidence="18 19">AT_MEX2019</strain>
        <tissue evidence="18">Muscle</tissue>
    </source>
</reference>
<evidence type="ECO:0000256" key="2">
    <source>
        <dbReference type="ARBA" id="ARBA00011902"/>
    </source>
</evidence>
<keyword evidence="8" id="KW-0418">Kinase</keyword>
<evidence type="ECO:0000256" key="11">
    <source>
        <dbReference type="ARBA" id="ARBA00023136"/>
    </source>
</evidence>
<keyword evidence="13" id="KW-1015">Disulfide bond</keyword>
<dbReference type="Pfam" id="PF12810">
    <property type="entry name" value="ALK_LTK_GRD"/>
    <property type="match status" value="1"/>
</dbReference>
<keyword evidence="7" id="KW-0547">Nucleotide-binding</keyword>